<dbReference type="InterPro" id="IPR005000">
    <property type="entry name" value="Aldolase/citrate-lyase_domain"/>
</dbReference>
<name>A0A7Y4H3M6_9BRAD</name>
<comment type="caution">
    <text evidence="6">The sequence shown here is derived from an EMBL/GenBank/DDBJ whole genome shotgun (WGS) entry which is preliminary data.</text>
</comment>
<dbReference type="GO" id="GO:0046872">
    <property type="term" value="F:metal ion binding"/>
    <property type="evidence" value="ECO:0007669"/>
    <property type="project" value="UniProtKB-KW"/>
</dbReference>
<comment type="similarity">
    <text evidence="1">Belongs to the HpcH/HpaI aldolase family.</text>
</comment>
<feature type="region of interest" description="Disordered" evidence="4">
    <location>
        <begin position="1"/>
        <end position="24"/>
    </location>
</feature>
<reference evidence="6 7" key="1">
    <citation type="submission" date="2020-03" db="EMBL/GenBank/DDBJ databases">
        <title>Bradyrhizobium diversity isolated from nodules of Muelleranthus trifoliolatus.</title>
        <authorList>
            <person name="Klepa M."/>
            <person name="Helene L."/>
            <person name="Hungria M."/>
        </authorList>
    </citation>
    <scope>NUCLEOTIDE SEQUENCE [LARGE SCALE GENOMIC DNA]</scope>
    <source>
        <strain evidence="6 7">WSM 1744</strain>
    </source>
</reference>
<dbReference type="Proteomes" id="UP000528734">
    <property type="component" value="Unassembled WGS sequence"/>
</dbReference>
<dbReference type="InterPro" id="IPR015813">
    <property type="entry name" value="Pyrv/PenolPyrv_kinase-like_dom"/>
</dbReference>
<feature type="domain" description="HpcH/HpaI aldolase/citrate lyase" evidence="5">
    <location>
        <begin position="58"/>
        <end position="279"/>
    </location>
</feature>
<evidence type="ECO:0000313" key="7">
    <source>
        <dbReference type="Proteomes" id="UP000528734"/>
    </source>
</evidence>
<dbReference type="InterPro" id="IPR050251">
    <property type="entry name" value="HpcH-HpaI_aldolase"/>
</dbReference>
<keyword evidence="3" id="KW-0456">Lyase</keyword>
<gene>
    <name evidence="6" type="ORF">HCN50_12545</name>
</gene>
<keyword evidence="2" id="KW-0479">Metal-binding</keyword>
<dbReference type="GO" id="GO:0005737">
    <property type="term" value="C:cytoplasm"/>
    <property type="evidence" value="ECO:0007669"/>
    <property type="project" value="TreeGrafter"/>
</dbReference>
<evidence type="ECO:0000256" key="2">
    <source>
        <dbReference type="ARBA" id="ARBA00022723"/>
    </source>
</evidence>
<evidence type="ECO:0000259" key="5">
    <source>
        <dbReference type="Pfam" id="PF03328"/>
    </source>
</evidence>
<organism evidence="6 7">
    <name type="scientific">Bradyrhizobium archetypum</name>
    <dbReference type="NCBI Taxonomy" id="2721160"/>
    <lineage>
        <taxon>Bacteria</taxon>
        <taxon>Pseudomonadati</taxon>
        <taxon>Pseudomonadota</taxon>
        <taxon>Alphaproteobacteria</taxon>
        <taxon>Hyphomicrobiales</taxon>
        <taxon>Nitrobacteraceae</taxon>
        <taxon>Bradyrhizobium</taxon>
    </lineage>
</organism>
<evidence type="ECO:0000313" key="6">
    <source>
        <dbReference type="EMBL" id="NOJ47064.1"/>
    </source>
</evidence>
<evidence type="ECO:0000256" key="1">
    <source>
        <dbReference type="ARBA" id="ARBA00005568"/>
    </source>
</evidence>
<dbReference type="SUPFAM" id="SSF51621">
    <property type="entry name" value="Phosphoenolpyruvate/pyruvate domain"/>
    <property type="match status" value="1"/>
</dbReference>
<accession>A0A7Y4H3M6</accession>
<dbReference type="GO" id="GO:0016832">
    <property type="term" value="F:aldehyde-lyase activity"/>
    <property type="evidence" value="ECO:0007669"/>
    <property type="project" value="TreeGrafter"/>
</dbReference>
<dbReference type="PANTHER" id="PTHR30502:SF0">
    <property type="entry name" value="PHOSPHOENOLPYRUVATE CARBOXYLASE FAMILY PROTEIN"/>
    <property type="match status" value="1"/>
</dbReference>
<proteinExistence type="inferred from homology"/>
<dbReference type="PANTHER" id="PTHR30502">
    <property type="entry name" value="2-KETO-3-DEOXY-L-RHAMNONATE ALDOLASE"/>
    <property type="match status" value="1"/>
</dbReference>
<protein>
    <submittedName>
        <fullName evidence="6">Aldolase</fullName>
    </submittedName>
</protein>
<evidence type="ECO:0000256" key="4">
    <source>
        <dbReference type="SAM" id="MobiDB-lite"/>
    </source>
</evidence>
<dbReference type="InterPro" id="IPR040442">
    <property type="entry name" value="Pyrv_kinase-like_dom_sf"/>
</dbReference>
<dbReference type="Gene3D" id="3.20.20.60">
    <property type="entry name" value="Phosphoenolpyruvate-binding domains"/>
    <property type="match status" value="1"/>
</dbReference>
<keyword evidence="7" id="KW-1185">Reference proteome</keyword>
<dbReference type="Pfam" id="PF03328">
    <property type="entry name" value="HpcH_HpaI"/>
    <property type="match status" value="1"/>
</dbReference>
<sequence length="304" mass="31484">MADRRPACNGLGQATPSPLSQGGPYRWPGGTAVSGDIVRPHFSSFRRRFAARQAVVGTFIKTPTTHATEIFGALGYDFVVIDEEHAPIDRAMTDVMLLAARAGNLAGIVRVSSDDPAKILSCLDCGAAGVLVPHVATVEKARAVAAAARYRGGRRGYSGSSRAGAYGGTPVWSLVDEQDASVCAIAMIEDPEALDHIDAIAAVDGIHGVFIGRGDLTVALGAKSSADASVKGAVVRIIAAAKKAAKPICVMVASAAEAKDFADLGASAFIISSDQGQMRRAAAQTLADFKNLVQTTDGLHVSRQ</sequence>
<dbReference type="AlphaFoldDB" id="A0A7Y4H3M6"/>
<evidence type="ECO:0000256" key="3">
    <source>
        <dbReference type="ARBA" id="ARBA00023239"/>
    </source>
</evidence>
<dbReference type="EMBL" id="JAAVLW010000003">
    <property type="protein sequence ID" value="NOJ47064.1"/>
    <property type="molecule type" value="Genomic_DNA"/>
</dbReference>